<feature type="transmembrane region" description="Helical" evidence="11">
    <location>
        <begin position="35"/>
        <end position="53"/>
    </location>
</feature>
<evidence type="ECO:0000313" key="14">
    <source>
        <dbReference type="Proteomes" id="UP000032670"/>
    </source>
</evidence>
<dbReference type="Pfam" id="PF03544">
    <property type="entry name" value="TonB_C"/>
    <property type="match status" value="1"/>
</dbReference>
<feature type="region of interest" description="Disordered" evidence="10">
    <location>
        <begin position="80"/>
        <end position="185"/>
    </location>
</feature>
<dbReference type="Gene3D" id="3.30.1150.10">
    <property type="match status" value="1"/>
</dbReference>
<dbReference type="PRINTS" id="PR01217">
    <property type="entry name" value="PRICHEXTENSN"/>
</dbReference>
<comment type="similarity">
    <text evidence="2">Belongs to the TonB family.</text>
</comment>
<keyword evidence="7" id="KW-0653">Protein transport</keyword>
<dbReference type="GO" id="GO:0098797">
    <property type="term" value="C:plasma membrane protein complex"/>
    <property type="evidence" value="ECO:0007669"/>
    <property type="project" value="TreeGrafter"/>
</dbReference>
<dbReference type="EMBL" id="BAMX01000022">
    <property type="protein sequence ID" value="GAN66438.1"/>
    <property type="molecule type" value="Genomic_DNA"/>
</dbReference>
<protein>
    <submittedName>
        <fullName evidence="13">Fe3+ siderophore receptor</fullName>
    </submittedName>
</protein>
<dbReference type="PANTHER" id="PTHR33446:SF2">
    <property type="entry name" value="PROTEIN TONB"/>
    <property type="match status" value="1"/>
</dbReference>
<dbReference type="GO" id="GO:0055085">
    <property type="term" value="P:transmembrane transport"/>
    <property type="evidence" value="ECO:0007669"/>
    <property type="project" value="InterPro"/>
</dbReference>
<dbReference type="InterPro" id="IPR037682">
    <property type="entry name" value="TonB_C"/>
</dbReference>
<comment type="caution">
    <text evidence="13">The sequence shown here is derived from an EMBL/GenBank/DDBJ whole genome shotgun (WGS) entry which is preliminary data.</text>
</comment>
<dbReference type="Proteomes" id="UP000032670">
    <property type="component" value="Unassembled WGS sequence"/>
</dbReference>
<evidence type="ECO:0000256" key="10">
    <source>
        <dbReference type="SAM" id="MobiDB-lite"/>
    </source>
</evidence>
<keyword evidence="8 11" id="KW-1133">Transmembrane helix</keyword>
<evidence type="ECO:0000256" key="3">
    <source>
        <dbReference type="ARBA" id="ARBA00022448"/>
    </source>
</evidence>
<feature type="compositionally biased region" description="Low complexity" evidence="10">
    <location>
        <begin position="151"/>
        <end position="185"/>
    </location>
</feature>
<evidence type="ECO:0000256" key="5">
    <source>
        <dbReference type="ARBA" id="ARBA00022519"/>
    </source>
</evidence>
<accession>A0A6N3T0C2</accession>
<keyword evidence="14" id="KW-1185">Reference proteome</keyword>
<evidence type="ECO:0000256" key="9">
    <source>
        <dbReference type="ARBA" id="ARBA00023136"/>
    </source>
</evidence>
<keyword evidence="4" id="KW-1003">Cell membrane</keyword>
<evidence type="ECO:0000259" key="12">
    <source>
        <dbReference type="PROSITE" id="PS52015"/>
    </source>
</evidence>
<accession>A0A0D6NLF7</accession>
<dbReference type="SUPFAM" id="SSF74653">
    <property type="entry name" value="TolA/TonB C-terminal domain"/>
    <property type="match status" value="1"/>
</dbReference>
<keyword evidence="6 11" id="KW-0812">Transmembrane</keyword>
<dbReference type="GO" id="GO:0015031">
    <property type="term" value="P:protein transport"/>
    <property type="evidence" value="ECO:0007669"/>
    <property type="project" value="UniProtKB-KW"/>
</dbReference>
<keyword evidence="5" id="KW-0997">Cell inner membrane</keyword>
<reference evidence="13 14" key="1">
    <citation type="submission" date="2012-11" db="EMBL/GenBank/DDBJ databases">
        <title>Whole genome sequence of Acetobacter orientalis 21F-2.</title>
        <authorList>
            <person name="Azuma Y."/>
            <person name="Higashiura N."/>
            <person name="Hirakawa H."/>
            <person name="Matsushita K."/>
        </authorList>
    </citation>
    <scope>NUCLEOTIDE SEQUENCE [LARGE SCALE GENOMIC DNA]</scope>
    <source>
        <strain evidence="13 14">21F-2</strain>
    </source>
</reference>
<keyword evidence="13" id="KW-0675">Receptor</keyword>
<dbReference type="STRING" id="1231341.Abor_022_015"/>
<proteinExistence type="inferred from homology"/>
<dbReference type="PANTHER" id="PTHR33446">
    <property type="entry name" value="PROTEIN TONB-RELATED"/>
    <property type="match status" value="1"/>
</dbReference>
<keyword evidence="3" id="KW-0813">Transport</keyword>
<dbReference type="NCBIfam" id="TIGR01352">
    <property type="entry name" value="tonB_Cterm"/>
    <property type="match status" value="1"/>
</dbReference>
<evidence type="ECO:0000256" key="11">
    <source>
        <dbReference type="SAM" id="Phobius"/>
    </source>
</evidence>
<evidence type="ECO:0000256" key="4">
    <source>
        <dbReference type="ARBA" id="ARBA00022475"/>
    </source>
</evidence>
<dbReference type="InterPro" id="IPR051045">
    <property type="entry name" value="TonB-dependent_transducer"/>
</dbReference>
<comment type="subcellular location">
    <subcellularLocation>
        <location evidence="1">Cell inner membrane</location>
        <topology evidence="1">Single-pass membrane protein</topology>
        <orientation evidence="1">Periplasmic side</orientation>
    </subcellularLocation>
</comment>
<dbReference type="AlphaFoldDB" id="A0A0D6NLF7"/>
<keyword evidence="9 11" id="KW-0472">Membrane</keyword>
<evidence type="ECO:0000256" key="8">
    <source>
        <dbReference type="ARBA" id="ARBA00022989"/>
    </source>
</evidence>
<sequence>MTPTAMHNQNNPAPSFSAWYKSQIQKAQREETRRWSCALLAVVSVSGVVLWGATHLTPTALPAPEAPAAIAIDMAPAPVSPPAPPTNVPLGPQQTLSVPDTTPVDPPKITAPPSPAPNPPVPVPKPEKPRKLTKLHKTTVTLNKPVPDKTPPANTTTAPPATEAPPAQTQAAPSASASSSQSSSQAPATWQSALLAQLEKFKRYPAEAMADHQEGVPTLTFAMNRQGHVLWVKLAHSSGHTLLDTEALALPKRAQPLPVPPESVAGDPLTLTVPVEFYIHQN</sequence>
<evidence type="ECO:0000313" key="13">
    <source>
        <dbReference type="EMBL" id="GAN66438.1"/>
    </source>
</evidence>
<dbReference type="PROSITE" id="PS52015">
    <property type="entry name" value="TONB_CTD"/>
    <property type="match status" value="1"/>
</dbReference>
<feature type="domain" description="TonB C-terminal" evidence="12">
    <location>
        <begin position="189"/>
        <end position="282"/>
    </location>
</feature>
<gene>
    <name evidence="13" type="ORF">Abor_022_015</name>
</gene>
<dbReference type="InterPro" id="IPR006260">
    <property type="entry name" value="TonB/TolA_C"/>
</dbReference>
<evidence type="ECO:0000256" key="7">
    <source>
        <dbReference type="ARBA" id="ARBA00022927"/>
    </source>
</evidence>
<evidence type="ECO:0000256" key="1">
    <source>
        <dbReference type="ARBA" id="ARBA00004383"/>
    </source>
</evidence>
<feature type="compositionally biased region" description="Pro residues" evidence="10">
    <location>
        <begin position="104"/>
        <end position="124"/>
    </location>
</feature>
<evidence type="ECO:0000256" key="6">
    <source>
        <dbReference type="ARBA" id="ARBA00022692"/>
    </source>
</evidence>
<name>A0A0D6NLF7_9PROT</name>
<evidence type="ECO:0000256" key="2">
    <source>
        <dbReference type="ARBA" id="ARBA00006555"/>
    </source>
</evidence>
<dbReference type="GO" id="GO:0031992">
    <property type="term" value="F:energy transducer activity"/>
    <property type="evidence" value="ECO:0007669"/>
    <property type="project" value="TreeGrafter"/>
</dbReference>
<organism evidence="13 14">
    <name type="scientific">Acetobacter orientalis</name>
    <dbReference type="NCBI Taxonomy" id="146474"/>
    <lineage>
        <taxon>Bacteria</taxon>
        <taxon>Pseudomonadati</taxon>
        <taxon>Pseudomonadota</taxon>
        <taxon>Alphaproteobacteria</taxon>
        <taxon>Acetobacterales</taxon>
        <taxon>Acetobacteraceae</taxon>
        <taxon>Acetobacter</taxon>
    </lineage>
</organism>